<evidence type="ECO:0000313" key="3">
    <source>
        <dbReference type="Proteomes" id="UP000324800"/>
    </source>
</evidence>
<feature type="region of interest" description="Disordered" evidence="1">
    <location>
        <begin position="325"/>
        <end position="354"/>
    </location>
</feature>
<feature type="non-terminal residue" evidence="2">
    <location>
        <position position="640"/>
    </location>
</feature>
<feature type="compositionally biased region" description="Polar residues" evidence="1">
    <location>
        <begin position="331"/>
        <end position="343"/>
    </location>
</feature>
<evidence type="ECO:0000313" key="2">
    <source>
        <dbReference type="EMBL" id="KAA6368568.1"/>
    </source>
</evidence>
<organism evidence="2 3">
    <name type="scientific">Streblomastix strix</name>
    <dbReference type="NCBI Taxonomy" id="222440"/>
    <lineage>
        <taxon>Eukaryota</taxon>
        <taxon>Metamonada</taxon>
        <taxon>Preaxostyla</taxon>
        <taxon>Oxymonadida</taxon>
        <taxon>Streblomastigidae</taxon>
        <taxon>Streblomastix</taxon>
    </lineage>
</organism>
<dbReference type="AlphaFoldDB" id="A0A5J4UDE4"/>
<comment type="caution">
    <text evidence="2">The sequence shown here is derived from an EMBL/GenBank/DDBJ whole genome shotgun (WGS) entry which is preliminary data.</text>
</comment>
<name>A0A5J4UDE4_9EUKA</name>
<sequence length="640" mass="72892">MPKARTRLEHAEQYAVAMTGLIDAQQALLVTMMNELGCYDNVKQLIHIYSMLGVGTNAVAELRELGNAPRELGAVVTGSILPADIFSDDSFEGPFRQQQSQTRQPQQQQHLYLQFQSLQLFQPFGIQQTPNAARQFNYGRETAAGKGFQARRRGERGRGAFNSNIIPLKGQQCLQKNKYGQDNQNRILCEIEKLKEQGNIGMVTKSNLFQWQRGIGGVTGSIDKGRIESRKNQSNLLTGSPIVEQNVCHQELGRRIYENNGLPTTKHSIEIAAFKNKQLEQAITGELDKYLVFTHIDSLHTSGNVNWNLGSTEDLCKDNINNNRQSEKQKSSMNHQLRGQHSISDAGLSVDEERNRVDTGGVSEIWMRNQRKQELVETRLSNCVLGIDQGVKTLVQRQIELKIEQRSQKIKSMARLDGKLKFSNPQLKQGGLHLYQINKQMSKAMRVMGWTSEMIVTEKCQTEIYWWVTLLENNKPRMIDDRQNQVTIQTDASISGWGSECDQGQCANQKDLRIIGSGQGEFELARDSGETRSRTSAERIYQPIGILLNINRNRQQNRVFINRRSRGIVSFEESDRFEFIERIGKWMDINNKTYRWEIEQRSGCVIKIVDGRGLFNKERGIRGGFEGLESRDNSGFTRNK</sequence>
<reference evidence="2 3" key="1">
    <citation type="submission" date="2019-03" db="EMBL/GenBank/DDBJ databases">
        <title>Single cell metagenomics reveals metabolic interactions within the superorganism composed of flagellate Streblomastix strix and complex community of Bacteroidetes bacteria on its surface.</title>
        <authorList>
            <person name="Treitli S.C."/>
            <person name="Kolisko M."/>
            <person name="Husnik F."/>
            <person name="Keeling P."/>
            <person name="Hampl V."/>
        </authorList>
    </citation>
    <scope>NUCLEOTIDE SEQUENCE [LARGE SCALE GENOMIC DNA]</scope>
    <source>
        <strain evidence="2">ST1C</strain>
    </source>
</reference>
<evidence type="ECO:0000256" key="1">
    <source>
        <dbReference type="SAM" id="MobiDB-lite"/>
    </source>
</evidence>
<protein>
    <submittedName>
        <fullName evidence="2">Uncharacterized protein</fullName>
    </submittedName>
</protein>
<dbReference type="EMBL" id="SNRW01017220">
    <property type="protein sequence ID" value="KAA6368568.1"/>
    <property type="molecule type" value="Genomic_DNA"/>
</dbReference>
<gene>
    <name evidence="2" type="ORF">EZS28_035905</name>
</gene>
<dbReference type="Proteomes" id="UP000324800">
    <property type="component" value="Unassembled WGS sequence"/>
</dbReference>
<proteinExistence type="predicted"/>
<accession>A0A5J4UDE4</accession>